<keyword evidence="2" id="KW-1133">Transmembrane helix</keyword>
<feature type="transmembrane region" description="Helical" evidence="2">
    <location>
        <begin position="43"/>
        <end position="66"/>
    </location>
</feature>
<keyword evidence="2" id="KW-0812">Transmembrane</keyword>
<evidence type="ECO:0000256" key="2">
    <source>
        <dbReference type="SAM" id="Phobius"/>
    </source>
</evidence>
<keyword evidence="2" id="KW-0472">Membrane</keyword>
<dbReference type="AlphaFoldDB" id="A0A1P8RAG6"/>
<feature type="transmembrane region" description="Helical" evidence="2">
    <location>
        <begin position="78"/>
        <end position="102"/>
    </location>
</feature>
<dbReference type="EMBL" id="CP019327">
    <property type="protein sequence ID" value="APX95606.1"/>
    <property type="molecule type" value="Genomic_DNA"/>
</dbReference>
<proteinExistence type="predicted"/>
<feature type="transmembrane region" description="Helical" evidence="2">
    <location>
        <begin position="108"/>
        <end position="129"/>
    </location>
</feature>
<gene>
    <name evidence="4" type="ORF">BB347_02685</name>
</gene>
<name>A0A1P8RAG6_9EURY</name>
<evidence type="ECO:0000259" key="3">
    <source>
        <dbReference type="Pfam" id="PF18902"/>
    </source>
</evidence>
<accession>A0A1P8RAG6</accession>
<reference evidence="4 5" key="1">
    <citation type="submission" date="2017-01" db="EMBL/GenBank/DDBJ databases">
        <title>Complete genome sequence of Haloterrigena daqingensis type strain (JX313T).</title>
        <authorList>
            <person name="Shuang W."/>
        </authorList>
    </citation>
    <scope>NUCLEOTIDE SEQUENCE [LARGE SCALE GENOMIC DNA]</scope>
    <source>
        <strain evidence="4 5">JX313</strain>
    </source>
</reference>
<feature type="compositionally biased region" description="Basic and acidic residues" evidence="1">
    <location>
        <begin position="1"/>
        <end position="19"/>
    </location>
</feature>
<feature type="domain" description="DUF5658" evidence="3">
    <location>
        <begin position="45"/>
        <end position="130"/>
    </location>
</feature>
<evidence type="ECO:0000313" key="5">
    <source>
        <dbReference type="Proteomes" id="UP000187321"/>
    </source>
</evidence>
<feature type="region of interest" description="Disordered" evidence="1">
    <location>
        <begin position="1"/>
        <end position="21"/>
    </location>
</feature>
<dbReference type="Proteomes" id="UP000187321">
    <property type="component" value="Chromosome"/>
</dbReference>
<evidence type="ECO:0000313" key="4">
    <source>
        <dbReference type="EMBL" id="APX95606.1"/>
    </source>
</evidence>
<sequence length="133" mass="14089">MPPDGHRDSRFDSGGERMSSDGAHARVHFPVDVSPVALERFCWILVGVSLVGDIVTTFVGLHMGLAESNPIARSAIEGYGLVGMIALKAFAVGIGLVCRPLLPVAYRAIVPAGLAVPWTAAVFINLYMISTVI</sequence>
<dbReference type="KEGG" id="hda:BB347_02685"/>
<evidence type="ECO:0000256" key="1">
    <source>
        <dbReference type="SAM" id="MobiDB-lite"/>
    </source>
</evidence>
<dbReference type="InterPro" id="IPR043717">
    <property type="entry name" value="DUF5658"/>
</dbReference>
<protein>
    <recommendedName>
        <fullName evidence="3">DUF5658 domain-containing protein</fullName>
    </recommendedName>
</protein>
<organism evidence="4 5">
    <name type="scientific">Natronorubrum daqingense</name>
    <dbReference type="NCBI Taxonomy" id="588898"/>
    <lineage>
        <taxon>Archaea</taxon>
        <taxon>Methanobacteriati</taxon>
        <taxon>Methanobacteriota</taxon>
        <taxon>Stenosarchaea group</taxon>
        <taxon>Halobacteria</taxon>
        <taxon>Halobacteriales</taxon>
        <taxon>Natrialbaceae</taxon>
        <taxon>Natronorubrum</taxon>
    </lineage>
</organism>
<dbReference type="Pfam" id="PF18902">
    <property type="entry name" value="DUF5658"/>
    <property type="match status" value="1"/>
</dbReference>